<gene>
    <name evidence="1" type="ORF">RAS12_13245</name>
</gene>
<keyword evidence="2" id="KW-1185">Reference proteome</keyword>
<dbReference type="EMBL" id="CP132976">
    <property type="protein sequence ID" value="WMD23290.1"/>
    <property type="molecule type" value="Genomic_DNA"/>
</dbReference>
<protein>
    <submittedName>
        <fullName evidence="1">Uncharacterized protein</fullName>
    </submittedName>
</protein>
<name>A0ABY9M8W9_9BURK</name>
<evidence type="ECO:0000313" key="1">
    <source>
        <dbReference type="EMBL" id="WMD23290.1"/>
    </source>
</evidence>
<accession>A0ABY9M8W9</accession>
<proteinExistence type="predicted"/>
<organism evidence="1 2">
    <name type="scientific">Achromobacter seleniivolatilans</name>
    <dbReference type="NCBI Taxonomy" id="3047478"/>
    <lineage>
        <taxon>Bacteria</taxon>
        <taxon>Pseudomonadati</taxon>
        <taxon>Pseudomonadota</taxon>
        <taxon>Betaproteobacteria</taxon>
        <taxon>Burkholderiales</taxon>
        <taxon>Alcaligenaceae</taxon>
        <taxon>Achromobacter</taxon>
    </lineage>
</organism>
<dbReference type="Proteomes" id="UP001234798">
    <property type="component" value="Chromosome"/>
</dbReference>
<evidence type="ECO:0000313" key="2">
    <source>
        <dbReference type="Proteomes" id="UP001234798"/>
    </source>
</evidence>
<dbReference type="RefSeq" id="WP_306950579.1">
    <property type="nucleotide sequence ID" value="NZ_CP132976.1"/>
</dbReference>
<reference evidence="1 2" key="1">
    <citation type="submission" date="2023-08" db="EMBL/GenBank/DDBJ databases">
        <title>Achromobacter seleniivolatilans sp. nov., isolated from seleniferous soil.</title>
        <authorList>
            <person name="Zhang S."/>
            <person name="Li K."/>
            <person name="Peng J."/>
            <person name="Zhao Q."/>
            <person name="Wang H."/>
            <person name="Guo Y."/>
        </authorList>
    </citation>
    <scope>NUCLEOTIDE SEQUENCE [LARGE SCALE GENOMIC DNA]</scope>
    <source>
        <strain evidence="1 2">R39</strain>
    </source>
</reference>
<sequence>MEEFFVQFSGAEQKEIVATFGCVQDEKVYPNQGSVEVDDPRWLTYFNGLPLAIQESMARPAQPKGD</sequence>